<feature type="domain" description="ABC-three component systems C-terminal" evidence="1">
    <location>
        <begin position="263"/>
        <end position="385"/>
    </location>
</feature>
<gene>
    <name evidence="2" type="ORF">KCN53_15500</name>
</gene>
<sequence length="390" mass="43702">MTGTGAKSSSSAVGPAAGYFYQLRYGLLKALEVFPQHPTSIISIETLDDVSIEGENLTIDSQLKHSVDSDKTISKFSPAIWRTLAIWMARLRSGIDEYHEFHFITTGKVDDDNPLRLLRPDPDDAAVNAALQGLEIAAQSSSSVATAKDRAVFLAAAEGERFSLVRRIRLADTSPNLEVIGSEIEHKIRYACEAGQVSSFREDLEGWWIGRVFSNWIADEGAQIELEELGTQVSFLKERYKPSELPLDAPEEDCEDLMEDSVFIRQIRAVTDSERRLRNAQKAFLRAKVQRSKWVREHRIDPTELESFDAGLKDRWEAYHAGECDSLSSDPTPDEMIATGRTVLRWAETSEVPIRATRSVYLTSGSYHALADGLEVGWHPQFSNLFGFEE</sequence>
<proteinExistence type="predicted"/>
<dbReference type="RefSeq" id="WP_143712144.1">
    <property type="nucleotide sequence ID" value="NZ_JAGSGB010000005.1"/>
</dbReference>
<comment type="caution">
    <text evidence="2">The sequence shown here is derived from an EMBL/GenBank/DDBJ whole genome shotgun (WGS) entry which is preliminary data.</text>
</comment>
<keyword evidence="3" id="KW-1185">Reference proteome</keyword>
<dbReference type="Proteomes" id="UP000824621">
    <property type="component" value="Unassembled WGS sequence"/>
</dbReference>
<accession>A0ABS7WNQ4</accession>
<dbReference type="Pfam" id="PF20283">
    <property type="entry name" value="CTD7"/>
    <property type="match status" value="1"/>
</dbReference>
<dbReference type="EMBL" id="JAGSGB010000005">
    <property type="protein sequence ID" value="MBZ6380031.1"/>
    <property type="molecule type" value="Genomic_DNA"/>
</dbReference>
<name>A0ABS7WNQ4_9SPHN</name>
<dbReference type="InterPro" id="IPR046913">
    <property type="entry name" value="ABC-3C_CTD7"/>
</dbReference>
<evidence type="ECO:0000313" key="2">
    <source>
        <dbReference type="EMBL" id="MBZ6380031.1"/>
    </source>
</evidence>
<protein>
    <recommendedName>
        <fullName evidence="1">ABC-three component systems C-terminal domain-containing protein</fullName>
    </recommendedName>
</protein>
<reference evidence="2 3" key="1">
    <citation type="submission" date="2021-04" db="EMBL/GenBank/DDBJ databases">
        <authorList>
            <person name="Pira H."/>
            <person name="Risdian C."/>
            <person name="Wink J."/>
        </authorList>
    </citation>
    <scope>NUCLEOTIDE SEQUENCE [LARGE SCALE GENOMIC DNA]</scope>
    <source>
        <strain evidence="2 3">DSM 107782</strain>
    </source>
</reference>
<evidence type="ECO:0000259" key="1">
    <source>
        <dbReference type="Pfam" id="PF20283"/>
    </source>
</evidence>
<evidence type="ECO:0000313" key="3">
    <source>
        <dbReference type="Proteomes" id="UP000824621"/>
    </source>
</evidence>
<organism evidence="2 3">
    <name type="scientific">Pacificimonas aurantium</name>
    <dbReference type="NCBI Taxonomy" id="1250540"/>
    <lineage>
        <taxon>Bacteria</taxon>
        <taxon>Pseudomonadati</taxon>
        <taxon>Pseudomonadota</taxon>
        <taxon>Alphaproteobacteria</taxon>
        <taxon>Sphingomonadales</taxon>
        <taxon>Sphingosinicellaceae</taxon>
        <taxon>Pacificimonas</taxon>
    </lineage>
</organism>